<evidence type="ECO:0000313" key="5">
    <source>
        <dbReference type="EMBL" id="ADY36294.1"/>
    </source>
</evidence>
<dbReference type="RefSeq" id="WP_013617725.1">
    <property type="nucleotide sequence ID" value="NC_015164.1"/>
</dbReference>
<dbReference type="Pfam" id="PF02357">
    <property type="entry name" value="NusG"/>
    <property type="match status" value="1"/>
</dbReference>
<dbReference type="HOGENOM" id="CLU_524627_0_0_10"/>
<gene>
    <name evidence="5" type="ordered locus">Bacsa_1731</name>
</gene>
<feature type="domain" description="NusG-like N-terminal" evidence="4">
    <location>
        <begin position="11"/>
        <end position="115"/>
    </location>
</feature>
<evidence type="ECO:0000256" key="2">
    <source>
        <dbReference type="ARBA" id="ARBA00023015"/>
    </source>
</evidence>
<dbReference type="AlphaFoldDB" id="F0R166"/>
<keyword evidence="1" id="KW-0889">Transcription antitermination</keyword>
<evidence type="ECO:0000313" key="6">
    <source>
        <dbReference type="Proteomes" id="UP000007486"/>
    </source>
</evidence>
<dbReference type="eggNOG" id="ENOG5033T31">
    <property type="taxonomic scope" value="Bacteria"/>
</dbReference>
<dbReference type="OrthoDB" id="1076696at2"/>
<accession>F0R166</accession>
<name>F0R166_PHOSB</name>
<evidence type="ECO:0000259" key="4">
    <source>
        <dbReference type="Pfam" id="PF02357"/>
    </source>
</evidence>
<evidence type="ECO:0000256" key="1">
    <source>
        <dbReference type="ARBA" id="ARBA00022814"/>
    </source>
</evidence>
<dbReference type="KEGG" id="bsa:Bacsa_1731"/>
<sequence length="519" mass="59410">MPDKLNHVDYRWYIVRTRPRQERKLAELLEQYKAKSVNILEVYAPTHTTVNIRHEGSERQAPLFVGTIFVLATQKALTDFMEEHSLNGILQYERKNGKGEKTRLRVIPEEQMRAFRDYNENYADRVIVLERPYTDYAFNAKSDEPNEIVRVIDGPLAGRKGYICRFRRDKRLVFRVCGMEPGSYLTVSYPNAWDLHVVRLHNAEGDRLSAGTEKGRAVDLLTGILQACGYSGQTLPMLYEITDRLRAKPSLVALCQDLYKKGDTALSQRLTQMSGKEAELILNLIRYERDNPGYVKANWNKASLRPFLTPTSGIEMEEGKDEAELPHTGFTEIIRKVGITEEVYYPSKEQEETVTTTYYAHIGKAPLTCGERAVNENGHSHPSHLMEKAGEGLNFIFFANWDTFLHEYFLTAGKAHEKLVGGTVQDEKEDGKKAKLIESFRNYAPTLYRVLTDSSSPVKPIPDFTIGKTTLNVMAITTTDQEKGKDELIKTCTDICKEINNTTHLAVWRRYLRTVWLHE</sequence>
<dbReference type="CDD" id="cd09895">
    <property type="entry name" value="NGN_SP_UpxY"/>
    <property type="match status" value="1"/>
</dbReference>
<dbReference type="PANTHER" id="PTHR30265:SF4">
    <property type="entry name" value="KOW MOTIF FAMILY PROTEIN, EXPRESSED"/>
    <property type="match status" value="1"/>
</dbReference>
<keyword evidence="6" id="KW-1185">Reference proteome</keyword>
<dbReference type="Proteomes" id="UP000007486">
    <property type="component" value="Chromosome"/>
</dbReference>
<organism evidence="5 6">
    <name type="scientific">Phocaeicola salanitronis (strain DSM 18170 / JCM 13657 / CCUG 60908 / BL78)</name>
    <name type="common">Bacteroides salanitronis</name>
    <dbReference type="NCBI Taxonomy" id="667015"/>
    <lineage>
        <taxon>Bacteria</taxon>
        <taxon>Pseudomonadati</taxon>
        <taxon>Bacteroidota</taxon>
        <taxon>Bacteroidia</taxon>
        <taxon>Bacteroidales</taxon>
        <taxon>Bacteroidaceae</taxon>
        <taxon>Phocaeicola</taxon>
    </lineage>
</organism>
<dbReference type="Gene3D" id="3.30.70.940">
    <property type="entry name" value="NusG, N-terminal domain"/>
    <property type="match status" value="1"/>
</dbReference>
<keyword evidence="2" id="KW-0805">Transcription regulation</keyword>
<dbReference type="GO" id="GO:0006354">
    <property type="term" value="P:DNA-templated transcription elongation"/>
    <property type="evidence" value="ECO:0007669"/>
    <property type="project" value="InterPro"/>
</dbReference>
<keyword evidence="3" id="KW-0804">Transcription</keyword>
<dbReference type="STRING" id="667015.Bacsa_1731"/>
<dbReference type="EMBL" id="CP002530">
    <property type="protein sequence ID" value="ADY36294.1"/>
    <property type="molecule type" value="Genomic_DNA"/>
</dbReference>
<proteinExistence type="predicted"/>
<dbReference type="InterPro" id="IPR006645">
    <property type="entry name" value="NGN-like_dom"/>
</dbReference>
<dbReference type="SUPFAM" id="SSF82679">
    <property type="entry name" value="N-utilization substance G protein NusG, N-terminal domain"/>
    <property type="match status" value="1"/>
</dbReference>
<evidence type="ECO:0000256" key="3">
    <source>
        <dbReference type="ARBA" id="ARBA00023163"/>
    </source>
</evidence>
<dbReference type="InterPro" id="IPR036735">
    <property type="entry name" value="NGN_dom_sf"/>
</dbReference>
<protein>
    <submittedName>
        <fullName evidence="5">NGN domain-containing protein</fullName>
    </submittedName>
</protein>
<dbReference type="InterPro" id="IPR043425">
    <property type="entry name" value="NusG-like"/>
</dbReference>
<dbReference type="GO" id="GO:0031564">
    <property type="term" value="P:transcription antitermination"/>
    <property type="evidence" value="ECO:0007669"/>
    <property type="project" value="UniProtKB-KW"/>
</dbReference>
<reference evidence="5 6" key="1">
    <citation type="journal article" date="2011" name="Stand. Genomic Sci.">
        <title>Complete genome sequence of Bacteroides salanitronis type strain (BL78).</title>
        <authorList>
            <person name="Gronow S."/>
            <person name="Held B."/>
            <person name="Lucas S."/>
            <person name="Lapidus A."/>
            <person name="Del Rio T.G."/>
            <person name="Nolan M."/>
            <person name="Tice H."/>
            <person name="Deshpande S."/>
            <person name="Cheng J.F."/>
            <person name="Pitluck S."/>
            <person name="Liolios K."/>
            <person name="Pagani I."/>
            <person name="Ivanova N."/>
            <person name="Mavromatis K."/>
            <person name="Pati A."/>
            <person name="Tapia R."/>
            <person name="Han C."/>
            <person name="Goodwin L."/>
            <person name="Chen A."/>
            <person name="Palaniappan K."/>
            <person name="Land M."/>
            <person name="Hauser L."/>
            <person name="Chang Y.J."/>
            <person name="Jeffries C.D."/>
            <person name="Brambilla E.M."/>
            <person name="Rohde M."/>
            <person name="Goker M."/>
            <person name="Detter J.C."/>
            <person name="Woyke T."/>
            <person name="Bristow J."/>
            <person name="Markowitz V."/>
            <person name="Hugenholtz P."/>
            <person name="Kyrpides N.C."/>
            <person name="Klenk H.P."/>
            <person name="Eisen J.A."/>
        </authorList>
    </citation>
    <scope>NUCLEOTIDE SEQUENCE [LARGE SCALE GENOMIC DNA]</scope>
    <source>
        <strain evidence="5 6">DSM 18170</strain>
    </source>
</reference>
<dbReference type="PANTHER" id="PTHR30265">
    <property type="entry name" value="RHO-INTERACTING TRANSCRIPTION TERMINATION FACTOR NUSG"/>
    <property type="match status" value="1"/>
</dbReference>